<dbReference type="InterPro" id="IPR059206">
    <property type="entry name" value="Sll1717-like"/>
</dbReference>
<dbReference type="NCBIfam" id="NF047389">
    <property type="entry name" value="ATPase_Sll1717"/>
    <property type="match status" value="1"/>
</dbReference>
<protein>
    <recommendedName>
        <fullName evidence="3">FunZ protein</fullName>
    </recommendedName>
</protein>
<sequence>MFFTIGQWNRDLAVTVRLPSLTRTRGNDLSIRMSLDAIDNFGGIDADGDALLRACFTNHESYVSARDMSKFLVLGRKGAGKTAIYKQLILTNEPDTFSYGYSFDDYPWHHHDLQAEVGVPEERRYIHSWKYLILMGLSKILLNYDQSQPWSVSVMDSIGALENFVVDSYGSRDPDYSQLFSPGKELRFKGGLNLKFAQIQAERVSIEDLPVHIQAINRAVQDHVLAALNPNNNYYICFDQLDLGFSTVDEKYGQRLTGLLIAARDLFVAAKEAGKRFNPVIFLRDDIYQDLQFEDKNKITENYSTRLHWEVEGPGLTLKQLMERRFTEVLGNGTAVTWEQVFDESPETRMPGRQSKYQHICDRTLLRPRDMIKFCNEILKEHRRDEDGSPLFGNPAIHAARDPYSDYLLNEIDDEIAKHVPMYKDYLEVLKIVGSEKFEFTAFADVFDQREELAGHSPMDALAELFAFSVISYLRPGGRGGGSEYVWRYKDPRARFDSNIDSFRVHPGFKEVLGLTR</sequence>
<keyword evidence="2" id="KW-1185">Reference proteome</keyword>
<evidence type="ECO:0000313" key="2">
    <source>
        <dbReference type="Proteomes" id="UP000245507"/>
    </source>
</evidence>
<dbReference type="Proteomes" id="UP000245507">
    <property type="component" value="Unassembled WGS sequence"/>
</dbReference>
<accession>A0A316TNA7</accession>
<reference evidence="1 2" key="1">
    <citation type="submission" date="2018-05" db="EMBL/GenBank/DDBJ databases">
        <title>Nocardioides silvaticus genome.</title>
        <authorList>
            <person name="Li C."/>
            <person name="Wang G."/>
        </authorList>
    </citation>
    <scope>NUCLEOTIDE SEQUENCE [LARGE SCALE GENOMIC DNA]</scope>
    <source>
        <strain evidence="1 2">CCTCC AB 2018079</strain>
    </source>
</reference>
<comment type="caution">
    <text evidence="1">The sequence shown here is derived from an EMBL/GenBank/DDBJ whole genome shotgun (WGS) entry which is preliminary data.</text>
</comment>
<gene>
    <name evidence="1" type="ORF">DJ010_06675</name>
</gene>
<proteinExistence type="predicted"/>
<dbReference type="EMBL" id="QGDD01000002">
    <property type="protein sequence ID" value="PWN03752.1"/>
    <property type="molecule type" value="Genomic_DNA"/>
</dbReference>
<evidence type="ECO:0000313" key="1">
    <source>
        <dbReference type="EMBL" id="PWN03752.1"/>
    </source>
</evidence>
<dbReference type="AlphaFoldDB" id="A0A316TNA7"/>
<evidence type="ECO:0008006" key="3">
    <source>
        <dbReference type="Google" id="ProtNLM"/>
    </source>
</evidence>
<name>A0A316TNA7_9ACTN</name>
<organism evidence="1 2">
    <name type="scientific">Nocardioides silvaticus</name>
    <dbReference type="NCBI Taxonomy" id="2201891"/>
    <lineage>
        <taxon>Bacteria</taxon>
        <taxon>Bacillati</taxon>
        <taxon>Actinomycetota</taxon>
        <taxon>Actinomycetes</taxon>
        <taxon>Propionibacteriales</taxon>
        <taxon>Nocardioidaceae</taxon>
        <taxon>Nocardioides</taxon>
    </lineage>
</organism>